<dbReference type="SUPFAM" id="SSF53335">
    <property type="entry name" value="S-adenosyl-L-methionine-dependent methyltransferases"/>
    <property type="match status" value="1"/>
</dbReference>
<keyword evidence="12" id="KW-1185">Reference proteome</keyword>
<gene>
    <name evidence="11" type="ORF">DPRO_3147</name>
</gene>
<dbReference type="SUPFAM" id="SSF53901">
    <property type="entry name" value="Thiolase-like"/>
    <property type="match status" value="1"/>
</dbReference>
<dbReference type="InterPro" id="IPR014031">
    <property type="entry name" value="Ketoacyl_synth_C"/>
</dbReference>
<keyword evidence="5" id="KW-0511">Multifunctional enzyme</keyword>
<dbReference type="InterPro" id="IPR020843">
    <property type="entry name" value="ER"/>
</dbReference>
<dbReference type="KEGG" id="pprf:DPRO_3147"/>
<dbReference type="PANTHER" id="PTHR43775">
    <property type="entry name" value="FATTY ACID SYNTHASE"/>
    <property type="match status" value="1"/>
</dbReference>
<dbReference type="InterPro" id="IPR016035">
    <property type="entry name" value="Acyl_Trfase/lysoPLipase"/>
</dbReference>
<feature type="active site" description="Proton donor; for dehydratase activity" evidence="7">
    <location>
        <position position="1093"/>
    </location>
</feature>
<dbReference type="SUPFAM" id="SSF50129">
    <property type="entry name" value="GroES-like"/>
    <property type="match status" value="1"/>
</dbReference>
<dbReference type="SMART" id="SM00829">
    <property type="entry name" value="PKS_ER"/>
    <property type="match status" value="1"/>
</dbReference>
<dbReference type="CDD" id="cd02440">
    <property type="entry name" value="AdoMet_MTases"/>
    <property type="match status" value="1"/>
</dbReference>
<dbReference type="InterPro" id="IPR049552">
    <property type="entry name" value="PKS_DH_N"/>
</dbReference>
<dbReference type="InterPro" id="IPR050091">
    <property type="entry name" value="PKS_NRPS_Biosynth_Enz"/>
</dbReference>
<dbReference type="InterPro" id="IPR013154">
    <property type="entry name" value="ADH-like_N"/>
</dbReference>
<dbReference type="RefSeq" id="WP_097012836.1">
    <property type="nucleotide sequence ID" value="NZ_LT907975.1"/>
</dbReference>
<feature type="domain" description="PKS/mFAS DH" evidence="10">
    <location>
        <begin position="900"/>
        <end position="1177"/>
    </location>
</feature>
<dbReference type="Proteomes" id="UP000219215">
    <property type="component" value="Chromosome DPRO"/>
</dbReference>
<dbReference type="Gene3D" id="3.40.50.720">
    <property type="entry name" value="NAD(P)-binding Rossmann-like Domain"/>
    <property type="match status" value="3"/>
</dbReference>
<dbReference type="InterPro" id="IPR013968">
    <property type="entry name" value="PKS_KR"/>
</dbReference>
<dbReference type="CDD" id="cd05195">
    <property type="entry name" value="enoyl_red"/>
    <property type="match status" value="1"/>
</dbReference>
<keyword evidence="1" id="KW-0596">Phosphopantetheine</keyword>
<dbReference type="SUPFAM" id="SSF51735">
    <property type="entry name" value="NAD(P)-binding Rossmann-fold domains"/>
    <property type="match status" value="3"/>
</dbReference>
<evidence type="ECO:0000256" key="2">
    <source>
        <dbReference type="ARBA" id="ARBA00022553"/>
    </source>
</evidence>
<evidence type="ECO:0000313" key="12">
    <source>
        <dbReference type="Proteomes" id="UP000219215"/>
    </source>
</evidence>
<feature type="domain" description="Ketosynthase family 3 (KS3)" evidence="9">
    <location>
        <begin position="5"/>
        <end position="431"/>
    </location>
</feature>
<evidence type="ECO:0000259" key="9">
    <source>
        <dbReference type="PROSITE" id="PS52004"/>
    </source>
</evidence>
<dbReference type="PROSITE" id="PS52004">
    <property type="entry name" value="KS3_2"/>
    <property type="match status" value="1"/>
</dbReference>
<reference evidence="12" key="1">
    <citation type="submission" date="2017-09" db="EMBL/GenBank/DDBJ databases">
        <authorList>
            <person name="Regsiter A."/>
            <person name="William W."/>
        </authorList>
    </citation>
    <scope>NUCLEOTIDE SEQUENCE [LARGE SCALE GENOMIC DNA]</scope>
    <source>
        <strain evidence="12">500-1</strain>
    </source>
</reference>
<feature type="region of interest" description="N-terminal hotdog fold" evidence="7">
    <location>
        <begin position="900"/>
        <end position="1019"/>
    </location>
</feature>
<dbReference type="InterPro" id="IPR042104">
    <property type="entry name" value="PKS_dehydratase_sf"/>
</dbReference>
<dbReference type="EMBL" id="LT907975">
    <property type="protein sequence ID" value="SOB60059.1"/>
    <property type="molecule type" value="Genomic_DNA"/>
</dbReference>
<dbReference type="InterPro" id="IPR016036">
    <property type="entry name" value="Malonyl_transacylase_ACP-bd"/>
</dbReference>
<evidence type="ECO:0000259" key="10">
    <source>
        <dbReference type="PROSITE" id="PS52019"/>
    </source>
</evidence>
<name>A0A2C8FCA1_9BACT</name>
<dbReference type="InterPro" id="IPR036736">
    <property type="entry name" value="ACP-like_sf"/>
</dbReference>
<dbReference type="GO" id="GO:0004312">
    <property type="term" value="F:fatty acid synthase activity"/>
    <property type="evidence" value="ECO:0007669"/>
    <property type="project" value="TreeGrafter"/>
</dbReference>
<dbReference type="Pfam" id="PF00550">
    <property type="entry name" value="PP-binding"/>
    <property type="match status" value="1"/>
</dbReference>
<dbReference type="Pfam" id="PF02801">
    <property type="entry name" value="Ketoacyl-synt_C"/>
    <property type="match status" value="1"/>
</dbReference>
<dbReference type="PROSITE" id="PS01162">
    <property type="entry name" value="QOR_ZETA_CRYSTAL"/>
    <property type="match status" value="1"/>
</dbReference>
<dbReference type="InterPro" id="IPR057326">
    <property type="entry name" value="KR_dom"/>
</dbReference>
<dbReference type="SMART" id="SM00822">
    <property type="entry name" value="PKS_KR"/>
    <property type="match status" value="1"/>
</dbReference>
<dbReference type="InterPro" id="IPR020841">
    <property type="entry name" value="PKS_Beta-ketoAc_synthase_dom"/>
</dbReference>
<dbReference type="OrthoDB" id="5349841at2"/>
<dbReference type="Pfam" id="PF16197">
    <property type="entry name" value="KAsynt_C_assoc"/>
    <property type="match status" value="1"/>
</dbReference>
<dbReference type="GO" id="GO:0008270">
    <property type="term" value="F:zinc ion binding"/>
    <property type="evidence" value="ECO:0007669"/>
    <property type="project" value="InterPro"/>
</dbReference>
<dbReference type="InterPro" id="IPR020807">
    <property type="entry name" value="PKS_DH"/>
</dbReference>
<dbReference type="SMART" id="SM00827">
    <property type="entry name" value="PKS_AT"/>
    <property type="match status" value="1"/>
</dbReference>
<dbReference type="Pfam" id="PF08659">
    <property type="entry name" value="KR"/>
    <property type="match status" value="1"/>
</dbReference>
<dbReference type="InterPro" id="IPR002364">
    <property type="entry name" value="Quin_OxRdtase/zeta-crystal_CS"/>
</dbReference>
<keyword evidence="6" id="KW-0012">Acyltransferase</keyword>
<dbReference type="GO" id="GO:0031177">
    <property type="term" value="F:phosphopantetheine binding"/>
    <property type="evidence" value="ECO:0007669"/>
    <property type="project" value="InterPro"/>
</dbReference>
<dbReference type="Pfam" id="PF00698">
    <property type="entry name" value="Acyl_transf_1"/>
    <property type="match status" value="1"/>
</dbReference>
<evidence type="ECO:0000256" key="4">
    <source>
        <dbReference type="ARBA" id="ARBA00022857"/>
    </source>
</evidence>
<dbReference type="InterPro" id="IPR013149">
    <property type="entry name" value="ADH-like_C"/>
</dbReference>
<dbReference type="InterPro" id="IPR014043">
    <property type="entry name" value="Acyl_transferase_dom"/>
</dbReference>
<dbReference type="InterPro" id="IPR011032">
    <property type="entry name" value="GroES-like_sf"/>
</dbReference>
<evidence type="ECO:0000256" key="5">
    <source>
        <dbReference type="ARBA" id="ARBA00023268"/>
    </source>
</evidence>
<dbReference type="InterPro" id="IPR049900">
    <property type="entry name" value="PKS_mFAS_DH"/>
</dbReference>
<feature type="region of interest" description="C-terminal hotdog fold" evidence="7">
    <location>
        <begin position="1034"/>
        <end position="1177"/>
    </location>
</feature>
<dbReference type="InterPro" id="IPR020806">
    <property type="entry name" value="PKS_PP-bd"/>
</dbReference>
<dbReference type="InterPro" id="IPR016039">
    <property type="entry name" value="Thiolase-like"/>
</dbReference>
<dbReference type="PANTHER" id="PTHR43775:SF37">
    <property type="entry name" value="SI:DKEY-61P9.11"/>
    <property type="match status" value="1"/>
</dbReference>
<dbReference type="Pfam" id="PF08240">
    <property type="entry name" value="ADH_N"/>
    <property type="match status" value="1"/>
</dbReference>
<dbReference type="Gene3D" id="3.90.180.10">
    <property type="entry name" value="Medium-chain alcohol dehydrogenases, catalytic domain"/>
    <property type="match status" value="1"/>
</dbReference>
<organism evidence="11 12">
    <name type="scientific">Pseudodesulfovibrio profundus</name>
    <dbReference type="NCBI Taxonomy" id="57320"/>
    <lineage>
        <taxon>Bacteria</taxon>
        <taxon>Pseudomonadati</taxon>
        <taxon>Thermodesulfobacteriota</taxon>
        <taxon>Desulfovibrionia</taxon>
        <taxon>Desulfovibrionales</taxon>
        <taxon>Desulfovibrionaceae</taxon>
    </lineage>
</organism>
<dbReference type="Gene3D" id="3.40.50.150">
    <property type="entry name" value="Vaccinia Virus protein VP39"/>
    <property type="match status" value="1"/>
</dbReference>
<dbReference type="InterPro" id="IPR009081">
    <property type="entry name" value="PP-bd_ACP"/>
</dbReference>
<dbReference type="FunFam" id="3.40.50.720:FF:000209">
    <property type="entry name" value="Polyketide synthase Pks12"/>
    <property type="match status" value="1"/>
</dbReference>
<dbReference type="PROSITE" id="PS50075">
    <property type="entry name" value="CARRIER"/>
    <property type="match status" value="1"/>
</dbReference>
<dbReference type="SMART" id="SM00825">
    <property type="entry name" value="PKS_KS"/>
    <property type="match status" value="1"/>
</dbReference>
<dbReference type="Pfam" id="PF14765">
    <property type="entry name" value="PS-DH"/>
    <property type="match status" value="1"/>
</dbReference>
<evidence type="ECO:0000256" key="1">
    <source>
        <dbReference type="ARBA" id="ARBA00022450"/>
    </source>
</evidence>
<dbReference type="InterPro" id="IPR049551">
    <property type="entry name" value="PKS_DH_C"/>
</dbReference>
<dbReference type="PROSITE" id="PS52019">
    <property type="entry name" value="PKS_MFAS_DH"/>
    <property type="match status" value="1"/>
</dbReference>
<dbReference type="InterPro" id="IPR014030">
    <property type="entry name" value="Ketoacyl_synth_N"/>
</dbReference>
<dbReference type="InterPro" id="IPR013217">
    <property type="entry name" value="Methyltransf_12"/>
</dbReference>
<dbReference type="Pfam" id="PF08242">
    <property type="entry name" value="Methyltransf_12"/>
    <property type="match status" value="1"/>
</dbReference>
<dbReference type="PROSITE" id="PS00606">
    <property type="entry name" value="KS3_1"/>
    <property type="match status" value="1"/>
</dbReference>
<dbReference type="SMART" id="SM00826">
    <property type="entry name" value="PKS_DH"/>
    <property type="match status" value="1"/>
</dbReference>
<proteinExistence type="predicted"/>
<dbReference type="GO" id="GO:0016491">
    <property type="term" value="F:oxidoreductase activity"/>
    <property type="evidence" value="ECO:0007669"/>
    <property type="project" value="InterPro"/>
</dbReference>
<dbReference type="InterPro" id="IPR036291">
    <property type="entry name" value="NAD(P)-bd_dom_sf"/>
</dbReference>
<dbReference type="Pfam" id="PF00109">
    <property type="entry name" value="ketoacyl-synt"/>
    <property type="match status" value="1"/>
</dbReference>
<dbReference type="InterPro" id="IPR032821">
    <property type="entry name" value="PKS_assoc"/>
</dbReference>
<evidence type="ECO:0000313" key="11">
    <source>
        <dbReference type="EMBL" id="SOB60059.1"/>
    </source>
</evidence>
<dbReference type="Gene3D" id="3.30.70.3290">
    <property type="match status" value="1"/>
</dbReference>
<dbReference type="GO" id="GO:0006633">
    <property type="term" value="P:fatty acid biosynthetic process"/>
    <property type="evidence" value="ECO:0007669"/>
    <property type="project" value="InterPro"/>
</dbReference>
<dbReference type="SUPFAM" id="SSF55048">
    <property type="entry name" value="Probable ACP-binding domain of malonyl-CoA ACP transacylase"/>
    <property type="match status" value="1"/>
</dbReference>
<accession>A0A2C8FCA1</accession>
<protein>
    <submittedName>
        <fullName evidence="11">Uncharacterized protein</fullName>
    </submittedName>
</protein>
<keyword evidence="2" id="KW-0597">Phosphoprotein</keyword>
<dbReference type="InterPro" id="IPR029063">
    <property type="entry name" value="SAM-dependent_MTases_sf"/>
</dbReference>
<feature type="domain" description="Carrier" evidence="8">
    <location>
        <begin position="2425"/>
        <end position="2502"/>
    </location>
</feature>
<dbReference type="SUPFAM" id="SSF47336">
    <property type="entry name" value="ACP-like"/>
    <property type="match status" value="1"/>
</dbReference>
<evidence type="ECO:0000259" key="8">
    <source>
        <dbReference type="PROSITE" id="PS50075"/>
    </source>
</evidence>
<dbReference type="SMART" id="SM00823">
    <property type="entry name" value="PKS_PP"/>
    <property type="match status" value="1"/>
</dbReference>
<dbReference type="InterPro" id="IPR001227">
    <property type="entry name" value="Ac_transferase_dom_sf"/>
</dbReference>
<dbReference type="SUPFAM" id="SSF52151">
    <property type="entry name" value="FabD/lysophospholipase-like"/>
    <property type="match status" value="1"/>
</dbReference>
<sequence>MASIKQKIAIIGVGVRLPGGVRSSEDLWDVLINGVDAVTEIPAHRWDQNRFLHGLRSAPGKSITFSAGVIDDIDYFDCNFFGISEREAQSMDPQQRLSLELTWEMFENANLKPSAISGTNTSVYMGASSMDAALSCSDDPWVMGPFSMTGNSLSIVSNRLSFYYDLQGPSLTLDTACSSSLVAVHEACKFLAQDGGEYAVAGGVNSLYSPFPYVGFSKAQMLAEHGRCKVFDQEGNGYVRSEGGVIYLLKRLEDAERDGNVIHAVIIAAGSNSDGMTWPGMSFPNMEGQKRLLVEVYGEEGFDPNSLSYFEAHGTGTAAGDPAEVGSVGAVLGAKRPKDTPLLVGSIKSSIGHLEPASGVAGMLKSILILKNKVIPPNIHLKQPLDTIDFEGLNIEPVKDAVPLPEVDGPARIGVNSFGFGGTNAHALLEEYIPEVKSFEPAVTTAVNELPPLFLSARSAASLQEMAGELGRQIAEGDDFSYASLAAGIVSHRELMEQKLVITGASVQEVAEALESYASGEKHASLISGQSGEGMNKVAFAFSGNGAQWDGMGYAFYQENSVFRETVDEMDKVLSPMLGWSLSERFQMEKDQDVHLTEVSQPMLLAYQIGLVNVLESVGIVPDMVYGHSVGEVTAAYVAGALDLKQVCDVIYHRSLMQAQIKGYGRMAVAKFSLEDAMPLPPVARGDVEIAAHNSPLFLTLSGDEDSLLEVMESVKKQGGVFRMLQLDYPFHSHFMDPVEDELKQRLAGLKPSDTTIPFISTVSGKEAKGTTLGVDYWWHNIRDQVRFHEATVCALEMGANVFLEIGPNSVLGRFITGTLKDAGKTGSVLPTMRRNKDGADEFSKAWKSAFVNGASVDFTKHFSLDSVTTSLPGYRWDKVDVSMKSSAKSLGLLKKTSSHPLLGFRKDGDLHVWENSLDTVMHPYLADHEIFGDVILPGAAMIEMALAAGTEVFDQVEQEVVDMALVRPLPLATSPAMDVRFSMSPGDGSFRLESKPLLSSEQWTLNAMGRLALKVDSGVSNAVLDLSNIDSFGEPVDMGMIYSEAVTTGLRFGPQFRPVVGAWISDTKAVVELDGETRMESESIVFDPCLLDGAFHSLLALIPVAAGEVLSDAFLPGWFGRVSLIRPGIIKYAVANLERLTSHSAIASFELLNDVGEVLGCLQECRFIRMRGRDAATKSQRAFFVDYLPIDHPKKVGSPPFASCKELASQVSRDLDDLAQEFQRDIYYGELRPLCMAAILSHLHSLLKGAVPSGVCFSIDDVQALGAVGEDMLPYVVYLLKFMESYDLATYQDGRWSLDLTTDLPSAESVWRSIAGDNPAYLPELVVLGRLGMHLVNVLRGKRSVEDILSNEPGGLLEAFYTQSPSARFQNSHIAIIVEQLRSQLPKGRPLRILEVGTGDGGAFKALLEAISSEQLKYCCTDKDNDVLEQIKASNPDLRHVTYQCLDIEEELPDEMELGCYDVIIASHVLHELDHVGSALQNCKQLLAENGIFLTVERNPDPLIDIFLGIDSDWWKHSPSVTEPVSRLVPENVWEDLFEEAGFDDVCTFTEKGVEHPESYIVLARNPLSSNVCEAVEVDPEDRPLWVIVEDVAPTQPAEMTRKGIVGRLEDAGEEVFSLPVATGGAEDSCPEGIDYADGEAWKLALKQLKKACKPLKIVHLAGFDTAPEGKDYAALLTTRTTSLLMFAKACDALQFEADFWLVSGGALGGGSLNLDAVPSQAGAWGAARVMLNEVRTLTPRMIDLHCDMPSEELLDDLVGEIMSPALATEIILNGEQRLIPRLVPLDRLLFENDPHTEQLARISLTFDTPGKLDNLYWKQEMERMPESDEVLIRVRSTGLNFRDVMFSMGMLPPEALEDGLSGPVLGLECSGEVAAIGNDVTDFQVGDEVMCMAGPCFDSQLCVKTDYVFSKPESLTFEEAATIPAAFSTAYYSLKILGNVQPGDKVLIHSAAGGVGLAAIQVAKYLGAEIYATSGTEEKRDFLKLLGVKHVMDSRSLSFYDRVLELTDGEGVDVVLNSLAGEALFKSLKLVKPFGRFLELGKRDFYSNSPLRMRMLRKNVTFFGIDLDEFMACKPKQARQIFQDLIELFESGDFRPLVHSVFNRSNAVNAFKAMQRGKHIGKLVVNFDELHNGVRTLPKYRYKGSVDMEGTYLVTGGLSGLGLATTKRLVRNGAKNIVIMSRSGASSDSAKAGLAELEAAGASVALANADVGDEAQMAAALSQALETMPPLKGVIHSAAVLNDCMISSMTPEMIYIALRAKAVGAWNLHAFTREMDLDFFIMYSSATTVLGNPGQSNYVAANMALEALCQHRRANGLPATTYGWGAISDTGMLTDNPDVMNILKKVMAVVELKSDKALDYMEFAPDDQYSTLFYFNLDWNRARDLKYLDTTMFNWIDELSGSKAASTVSADSAKAILAMERDEAINTLVKAIGIEVAAMLKMPFEKMDTKASIVELGLDSLMAVELGLLIEERYGVRVSSFSMNVNSDLVALSERIYEALLSGGDEDEAAEVAKIMKEKHGIVANSDKVAKIMDEVDVAVSGGAN</sequence>
<dbReference type="Gene3D" id="3.40.47.10">
    <property type="match status" value="1"/>
</dbReference>
<dbReference type="Gene3D" id="3.40.366.10">
    <property type="entry name" value="Malonyl-Coenzyme A Acyl Carrier Protein, domain 2"/>
    <property type="match status" value="1"/>
</dbReference>
<dbReference type="CDD" id="cd00833">
    <property type="entry name" value="PKS"/>
    <property type="match status" value="1"/>
</dbReference>
<keyword evidence="3" id="KW-0808">Transferase</keyword>
<dbReference type="Pfam" id="PF21089">
    <property type="entry name" value="PKS_DH_N"/>
    <property type="match status" value="1"/>
</dbReference>
<dbReference type="Pfam" id="PF00107">
    <property type="entry name" value="ADH_zinc_N"/>
    <property type="match status" value="1"/>
</dbReference>
<dbReference type="GO" id="GO:0004315">
    <property type="term" value="F:3-oxoacyl-[acyl-carrier-protein] synthase activity"/>
    <property type="evidence" value="ECO:0007669"/>
    <property type="project" value="InterPro"/>
</dbReference>
<dbReference type="Gene3D" id="3.10.129.110">
    <property type="entry name" value="Polyketide synthase dehydratase"/>
    <property type="match status" value="1"/>
</dbReference>
<keyword evidence="4" id="KW-0521">NADP</keyword>
<dbReference type="InterPro" id="IPR018201">
    <property type="entry name" value="Ketoacyl_synth_AS"/>
</dbReference>
<evidence type="ECO:0000256" key="7">
    <source>
        <dbReference type="PROSITE-ProRule" id="PRU01363"/>
    </source>
</evidence>
<feature type="active site" description="Proton acceptor; for dehydratase activity" evidence="7">
    <location>
        <position position="929"/>
    </location>
</feature>
<evidence type="ECO:0000256" key="3">
    <source>
        <dbReference type="ARBA" id="ARBA00022679"/>
    </source>
</evidence>
<evidence type="ECO:0000256" key="6">
    <source>
        <dbReference type="ARBA" id="ARBA00023315"/>
    </source>
</evidence>
<dbReference type="Gene3D" id="1.10.1200.10">
    <property type="entry name" value="ACP-like"/>
    <property type="match status" value="1"/>
</dbReference>